<feature type="non-terminal residue" evidence="1">
    <location>
        <position position="1"/>
    </location>
</feature>
<sequence length="236" mass="27130">MSWPRDLTEPFLRVRAMLFEAGLPKSFWVEEAVTTTYLTKRCFSTALDLKTIEEVWSNHPANYRNLKAFGCIANAHVRQGKLDPRAVKCFCLGYLDGFWVTSSSGATKMQKSEHSQLKVETSRTMASSRGFPTLQEVEPTAKAESESLTNYKLIRDRERRQIKPPQRFGFAELTSFALNVAEDIEEHEPLAYIEAVRSSHGKEWMQAMVEENQSLESNQTWELIDRTKNNRVIECK</sequence>
<dbReference type="Proteomes" id="UP000257109">
    <property type="component" value="Unassembled WGS sequence"/>
</dbReference>
<dbReference type="EMBL" id="QJKJ01001767">
    <property type="protein sequence ID" value="RDY05995.1"/>
    <property type="molecule type" value="Genomic_DNA"/>
</dbReference>
<proteinExistence type="predicted"/>
<dbReference type="InterPro" id="IPR039537">
    <property type="entry name" value="Retrotran_Ty1/copia-like"/>
</dbReference>
<dbReference type="PANTHER" id="PTHR42648">
    <property type="entry name" value="TRANSPOSASE, PUTATIVE-RELATED"/>
    <property type="match status" value="1"/>
</dbReference>
<evidence type="ECO:0000313" key="2">
    <source>
        <dbReference type="Proteomes" id="UP000257109"/>
    </source>
</evidence>
<organism evidence="1 2">
    <name type="scientific">Mucuna pruriens</name>
    <name type="common">Velvet bean</name>
    <name type="synonym">Dolichos pruriens</name>
    <dbReference type="NCBI Taxonomy" id="157652"/>
    <lineage>
        <taxon>Eukaryota</taxon>
        <taxon>Viridiplantae</taxon>
        <taxon>Streptophyta</taxon>
        <taxon>Embryophyta</taxon>
        <taxon>Tracheophyta</taxon>
        <taxon>Spermatophyta</taxon>
        <taxon>Magnoliopsida</taxon>
        <taxon>eudicotyledons</taxon>
        <taxon>Gunneridae</taxon>
        <taxon>Pentapetalae</taxon>
        <taxon>rosids</taxon>
        <taxon>fabids</taxon>
        <taxon>Fabales</taxon>
        <taxon>Fabaceae</taxon>
        <taxon>Papilionoideae</taxon>
        <taxon>50 kb inversion clade</taxon>
        <taxon>NPAAA clade</taxon>
        <taxon>indigoferoid/millettioid clade</taxon>
        <taxon>Phaseoleae</taxon>
        <taxon>Mucuna</taxon>
    </lineage>
</organism>
<evidence type="ECO:0008006" key="3">
    <source>
        <dbReference type="Google" id="ProtNLM"/>
    </source>
</evidence>
<comment type="caution">
    <text evidence="1">The sequence shown here is derived from an EMBL/GenBank/DDBJ whole genome shotgun (WGS) entry which is preliminary data.</text>
</comment>
<name>A0A371HT92_MUCPR</name>
<dbReference type="STRING" id="157652.A0A371HT92"/>
<keyword evidence="2" id="KW-1185">Reference proteome</keyword>
<protein>
    <recommendedName>
        <fullName evidence="3">Copia protein</fullName>
    </recommendedName>
</protein>
<gene>
    <name evidence="1" type="ORF">CR513_10085</name>
</gene>
<dbReference type="AlphaFoldDB" id="A0A371HT92"/>
<reference evidence="1" key="1">
    <citation type="submission" date="2018-05" db="EMBL/GenBank/DDBJ databases">
        <title>Draft genome of Mucuna pruriens seed.</title>
        <authorList>
            <person name="Nnadi N.E."/>
            <person name="Vos R."/>
            <person name="Hasami M.H."/>
            <person name="Devisetty U.K."/>
            <person name="Aguiy J.C."/>
        </authorList>
    </citation>
    <scope>NUCLEOTIDE SEQUENCE [LARGE SCALE GENOMIC DNA]</scope>
    <source>
        <strain evidence="1">JCA_2017</strain>
    </source>
</reference>
<evidence type="ECO:0000313" key="1">
    <source>
        <dbReference type="EMBL" id="RDY05995.1"/>
    </source>
</evidence>
<dbReference type="PANTHER" id="PTHR42648:SF28">
    <property type="entry name" value="TRANSPOSON-ENCODED PROTEIN WITH RIBONUCLEASE H-LIKE AND RETROVIRUS ZINC FINGER-LIKE DOMAINS"/>
    <property type="match status" value="1"/>
</dbReference>
<dbReference type="OrthoDB" id="1727805at2759"/>
<accession>A0A371HT92</accession>